<evidence type="ECO:0000313" key="8">
    <source>
        <dbReference type="Proteomes" id="UP000247523"/>
    </source>
</evidence>
<dbReference type="EMBL" id="QICS01000006">
    <property type="protein sequence ID" value="PXV89483.1"/>
    <property type="molecule type" value="Genomic_DNA"/>
</dbReference>
<comment type="similarity">
    <text evidence="2">Belongs to the methyl-accepting chemotaxis (MCP) protein family.</text>
</comment>
<feature type="domain" description="Methyl-accepting transducer" evidence="5">
    <location>
        <begin position="330"/>
        <end position="566"/>
    </location>
</feature>
<organism evidence="7 8">
    <name type="scientific">Lachnotalea glycerini</name>
    <dbReference type="NCBI Taxonomy" id="1763509"/>
    <lineage>
        <taxon>Bacteria</taxon>
        <taxon>Bacillati</taxon>
        <taxon>Bacillota</taxon>
        <taxon>Clostridia</taxon>
        <taxon>Lachnospirales</taxon>
        <taxon>Lachnospiraceae</taxon>
        <taxon>Lachnotalea</taxon>
    </lineage>
</organism>
<keyword evidence="4" id="KW-1133">Transmembrane helix</keyword>
<feature type="transmembrane region" description="Helical" evidence="4">
    <location>
        <begin position="231"/>
        <end position="257"/>
    </location>
</feature>
<sequence>MKAKGKLRLTKNFMRKNMIRQDEENIDSTTLKKKKGKKKIKDNTRSQRKNSFLNAITPKTIGRKIVYTSSFILITMTIALIILGVNAVSFTSKLENVIENVTTINSIKENCALIPSDLLSLCTQNKNSADANIPDRLTVISKAISDTDANIENIPENKESRNAIETIKRLYSTYEIKANELAALGQLDSKAFDSIYYLRDVAGYIQDEVSILTDSELIRSETLKEEIQASFVHIIVVIIIVVALVTALSIFLVIILAKNITKPIHSLKEQMQIMASGDLTAKEVAVNSRDEIKDLADAFNEMSNSLKDIIRKVYSMSQEIENSTKVVTESVTENTNGSVRISEAIDAMSLRMNEQKSESDSAMNRVYEMENISGKITQSADRIENRADQSMQMAEKGNDNIDQYVRQLSNVNNVMDQVASVATKLSDSTKEMNAILNSITEIASQTNLLSLNASIEAARAGEAGRGFAVVASEIRKLAEDSQTAAARIGSIITEVQVDANNMSSKMSEGLDQLKKGNILADMTSKSFAEIKQGTEIVNKDIKDIITEIEELSSTIANVADNMKQIDIKTGENVTVTSDISSTVTEQTANLEEVSATAVVLADLAADLENAVSAFKL</sequence>
<feature type="transmembrane region" description="Helical" evidence="4">
    <location>
        <begin position="65"/>
        <end position="85"/>
    </location>
</feature>
<dbReference type="PROSITE" id="PS50111">
    <property type="entry name" value="CHEMOTAXIS_TRANSDUC_2"/>
    <property type="match status" value="1"/>
</dbReference>
<evidence type="ECO:0000256" key="4">
    <source>
        <dbReference type="SAM" id="Phobius"/>
    </source>
</evidence>
<gene>
    <name evidence="7" type="ORF">C8E03_106134</name>
</gene>
<dbReference type="SMART" id="SM00304">
    <property type="entry name" value="HAMP"/>
    <property type="match status" value="2"/>
</dbReference>
<dbReference type="Gene3D" id="6.10.340.10">
    <property type="match status" value="1"/>
</dbReference>
<dbReference type="PANTHER" id="PTHR32089:SF112">
    <property type="entry name" value="LYSOZYME-LIKE PROTEIN-RELATED"/>
    <property type="match status" value="1"/>
</dbReference>
<evidence type="ECO:0000313" key="7">
    <source>
        <dbReference type="EMBL" id="PXV89483.1"/>
    </source>
</evidence>
<protein>
    <submittedName>
        <fullName evidence="7">Methyl-accepting chemotaxis protein</fullName>
    </submittedName>
</protein>
<keyword evidence="4" id="KW-0472">Membrane</keyword>
<keyword evidence="4" id="KW-0812">Transmembrane</keyword>
<evidence type="ECO:0000256" key="2">
    <source>
        <dbReference type="ARBA" id="ARBA00029447"/>
    </source>
</evidence>
<evidence type="ECO:0000256" key="1">
    <source>
        <dbReference type="ARBA" id="ARBA00023224"/>
    </source>
</evidence>
<dbReference type="GO" id="GO:0004888">
    <property type="term" value="F:transmembrane signaling receptor activity"/>
    <property type="evidence" value="ECO:0007669"/>
    <property type="project" value="InterPro"/>
</dbReference>
<dbReference type="AlphaFoldDB" id="A0A318ERN0"/>
<dbReference type="PRINTS" id="PR00260">
    <property type="entry name" value="CHEMTRNSDUCR"/>
</dbReference>
<dbReference type="PROSITE" id="PS50885">
    <property type="entry name" value="HAMP"/>
    <property type="match status" value="1"/>
</dbReference>
<comment type="caution">
    <text evidence="7">The sequence shown here is derived from an EMBL/GenBank/DDBJ whole genome shotgun (WGS) entry which is preliminary data.</text>
</comment>
<dbReference type="Pfam" id="PF00672">
    <property type="entry name" value="HAMP"/>
    <property type="match status" value="1"/>
</dbReference>
<dbReference type="SMART" id="SM00283">
    <property type="entry name" value="MA"/>
    <property type="match status" value="1"/>
</dbReference>
<accession>A0A318ERN0</accession>
<proteinExistence type="inferred from homology"/>
<evidence type="ECO:0000259" key="6">
    <source>
        <dbReference type="PROSITE" id="PS50885"/>
    </source>
</evidence>
<name>A0A318ERN0_9FIRM</name>
<evidence type="ECO:0000256" key="3">
    <source>
        <dbReference type="PROSITE-ProRule" id="PRU00284"/>
    </source>
</evidence>
<dbReference type="InterPro" id="IPR004089">
    <property type="entry name" value="MCPsignal_dom"/>
</dbReference>
<keyword evidence="1 3" id="KW-0807">Transducer</keyword>
<dbReference type="InterPro" id="IPR003660">
    <property type="entry name" value="HAMP_dom"/>
</dbReference>
<dbReference type="InterPro" id="IPR004090">
    <property type="entry name" value="Chemotax_Me-accpt_rcpt"/>
</dbReference>
<dbReference type="SUPFAM" id="SSF58104">
    <property type="entry name" value="Methyl-accepting chemotaxis protein (MCP) signaling domain"/>
    <property type="match status" value="1"/>
</dbReference>
<dbReference type="Gene3D" id="1.10.287.950">
    <property type="entry name" value="Methyl-accepting chemotaxis protein"/>
    <property type="match status" value="1"/>
</dbReference>
<dbReference type="CDD" id="cd06225">
    <property type="entry name" value="HAMP"/>
    <property type="match status" value="1"/>
</dbReference>
<dbReference type="PANTHER" id="PTHR32089">
    <property type="entry name" value="METHYL-ACCEPTING CHEMOTAXIS PROTEIN MCPB"/>
    <property type="match status" value="1"/>
</dbReference>
<dbReference type="Pfam" id="PF00015">
    <property type="entry name" value="MCPsignal"/>
    <property type="match status" value="1"/>
</dbReference>
<dbReference type="RefSeq" id="WP_110291213.1">
    <property type="nucleotide sequence ID" value="NZ_QICS01000006.1"/>
</dbReference>
<dbReference type="GO" id="GO:0006935">
    <property type="term" value="P:chemotaxis"/>
    <property type="evidence" value="ECO:0007669"/>
    <property type="project" value="InterPro"/>
</dbReference>
<feature type="domain" description="HAMP" evidence="6">
    <location>
        <begin position="258"/>
        <end position="311"/>
    </location>
</feature>
<evidence type="ECO:0000259" key="5">
    <source>
        <dbReference type="PROSITE" id="PS50111"/>
    </source>
</evidence>
<reference evidence="7 8" key="1">
    <citation type="submission" date="2018-05" db="EMBL/GenBank/DDBJ databases">
        <title>Genomic Encyclopedia of Type Strains, Phase IV (KMG-IV): sequencing the most valuable type-strain genomes for metagenomic binning, comparative biology and taxonomic classification.</title>
        <authorList>
            <person name="Goeker M."/>
        </authorList>
    </citation>
    <scope>NUCLEOTIDE SEQUENCE [LARGE SCALE GENOMIC DNA]</scope>
    <source>
        <strain evidence="7 8">DSM 28816</strain>
    </source>
</reference>
<dbReference type="Proteomes" id="UP000247523">
    <property type="component" value="Unassembled WGS sequence"/>
</dbReference>
<dbReference type="GO" id="GO:0016020">
    <property type="term" value="C:membrane"/>
    <property type="evidence" value="ECO:0007669"/>
    <property type="project" value="InterPro"/>
</dbReference>
<dbReference type="GO" id="GO:0007165">
    <property type="term" value="P:signal transduction"/>
    <property type="evidence" value="ECO:0007669"/>
    <property type="project" value="UniProtKB-KW"/>
</dbReference>